<feature type="compositionally biased region" description="Basic and acidic residues" evidence="1">
    <location>
        <begin position="152"/>
        <end position="180"/>
    </location>
</feature>
<feature type="compositionally biased region" description="Acidic residues" evidence="1">
    <location>
        <begin position="421"/>
        <end position="431"/>
    </location>
</feature>
<accession>A0A507BIL4</accession>
<dbReference type="STRING" id="1093900.A0A507BIL4"/>
<gene>
    <name evidence="2" type="ORF">E0L32_002461</name>
</gene>
<feature type="region of interest" description="Disordered" evidence="1">
    <location>
        <begin position="101"/>
        <end position="386"/>
    </location>
</feature>
<name>A0A507BIL4_9PEZI</name>
<protein>
    <submittedName>
        <fullName evidence="2">Uncharacterized protein</fullName>
    </submittedName>
</protein>
<dbReference type="Proteomes" id="UP000319257">
    <property type="component" value="Unassembled WGS sequence"/>
</dbReference>
<dbReference type="EMBL" id="SKBQ01000010">
    <property type="protein sequence ID" value="TPX18604.1"/>
    <property type="molecule type" value="Genomic_DNA"/>
</dbReference>
<organism evidence="2 3">
    <name type="scientific">Thyridium curvatum</name>
    <dbReference type="NCBI Taxonomy" id="1093900"/>
    <lineage>
        <taxon>Eukaryota</taxon>
        <taxon>Fungi</taxon>
        <taxon>Dikarya</taxon>
        <taxon>Ascomycota</taxon>
        <taxon>Pezizomycotina</taxon>
        <taxon>Sordariomycetes</taxon>
        <taxon>Sordariomycetidae</taxon>
        <taxon>Thyridiales</taxon>
        <taxon>Thyridiaceae</taxon>
        <taxon>Thyridium</taxon>
    </lineage>
</organism>
<dbReference type="InParanoid" id="A0A507BIL4"/>
<dbReference type="AlphaFoldDB" id="A0A507BIL4"/>
<feature type="compositionally biased region" description="Basic and acidic residues" evidence="1">
    <location>
        <begin position="188"/>
        <end position="197"/>
    </location>
</feature>
<feature type="compositionally biased region" description="Basic and acidic residues" evidence="1">
    <location>
        <begin position="227"/>
        <end position="240"/>
    </location>
</feature>
<proteinExistence type="predicted"/>
<dbReference type="RefSeq" id="XP_031000315.1">
    <property type="nucleotide sequence ID" value="XM_031136653.1"/>
</dbReference>
<comment type="caution">
    <text evidence="2">The sequence shown here is derived from an EMBL/GenBank/DDBJ whole genome shotgun (WGS) entry which is preliminary data.</text>
</comment>
<evidence type="ECO:0000313" key="2">
    <source>
        <dbReference type="EMBL" id="TPX18604.1"/>
    </source>
</evidence>
<feature type="compositionally biased region" description="Basic and acidic residues" evidence="1">
    <location>
        <begin position="536"/>
        <end position="547"/>
    </location>
</feature>
<evidence type="ECO:0000256" key="1">
    <source>
        <dbReference type="SAM" id="MobiDB-lite"/>
    </source>
</evidence>
<evidence type="ECO:0000313" key="3">
    <source>
        <dbReference type="Proteomes" id="UP000319257"/>
    </source>
</evidence>
<feature type="compositionally biased region" description="Basic and acidic residues" evidence="1">
    <location>
        <begin position="344"/>
        <end position="358"/>
    </location>
</feature>
<feature type="compositionally biased region" description="Acidic residues" evidence="1">
    <location>
        <begin position="473"/>
        <end position="488"/>
    </location>
</feature>
<reference evidence="2 3" key="1">
    <citation type="submission" date="2019-06" db="EMBL/GenBank/DDBJ databases">
        <title>Draft genome sequence of the filamentous fungus Phialemoniopsis curvata isolated from diesel fuel.</title>
        <authorList>
            <person name="Varaljay V.A."/>
            <person name="Lyon W.J."/>
            <person name="Crouch A.L."/>
            <person name="Drake C.E."/>
            <person name="Hollomon J.M."/>
            <person name="Nadeau L.J."/>
            <person name="Nunn H.S."/>
            <person name="Stevenson B.S."/>
            <person name="Bojanowski C.L."/>
            <person name="Crookes-Goodson W.J."/>
        </authorList>
    </citation>
    <scope>NUCLEOTIDE SEQUENCE [LARGE SCALE GENOMIC DNA]</scope>
    <source>
        <strain evidence="2 3">D216</strain>
    </source>
</reference>
<dbReference type="OrthoDB" id="3595585at2759"/>
<sequence length="553" mass="61720">MKPVASQDQPATAAGYTRLHITPLDSELLPVVVPAAALPQAQNISFHTLETFPEKRFGFVDLPAADADKLKKKLSGAVLRGVKIRVEMARKDDILQPAGAEALASTDAKKEKRSKKKDGEHKKKKRKRDGEELVGVELEEGRKVKRGWTVSESEKIQKERSKKDKDRSKKEKDKSKDKDKKQKKRETRSKFTDHPECLVKTVLPPNRVPAEGEGASEPTKRKGKKERSREVTVHEFEHTTKFPTFLKSQKDNGKGGPNLEYIEGQGWVNADGDVVESVKSTRPKPAAKQAAPKKSVVATATADDDDSTSSSGTSSDDTSSEEEEDEEDDDEEDEDTRVDAEEEDKAHSLQDIPEDKTLPLESPRPKSSGSARSLTIKIPPATPLVPKTVHPLEALYKRQAAAPGQEKPPAGEGFSFFGAGDTDDIEEDDELPPSQPPMTPFTKMDFDTRLVRSAAPTPDTAFANRKFNFWPQGEEDQDEDEELEEDTLMADAGQRGDEEEQDEDGDKPTATGDFQKWFWEHRGDLNRSWKKRRKAASKEKRYRENRARAGRAI</sequence>
<dbReference type="GeneID" id="41969908"/>
<feature type="region of interest" description="Disordered" evidence="1">
    <location>
        <begin position="398"/>
        <end position="517"/>
    </location>
</feature>
<feature type="compositionally biased region" description="Low complexity" evidence="1">
    <location>
        <begin position="283"/>
        <end position="301"/>
    </location>
</feature>
<feature type="compositionally biased region" description="Acidic residues" evidence="1">
    <location>
        <begin position="318"/>
        <end position="343"/>
    </location>
</feature>
<feature type="compositionally biased region" description="Low complexity" evidence="1">
    <location>
        <begin position="308"/>
        <end position="317"/>
    </location>
</feature>
<feature type="compositionally biased region" description="Basic residues" evidence="1">
    <location>
        <begin position="111"/>
        <end position="127"/>
    </location>
</feature>
<feature type="region of interest" description="Disordered" evidence="1">
    <location>
        <begin position="529"/>
        <end position="553"/>
    </location>
</feature>
<keyword evidence="3" id="KW-1185">Reference proteome</keyword>